<dbReference type="AlphaFoldDB" id="D0L056"/>
<dbReference type="InterPro" id="IPR016154">
    <property type="entry name" value="Heat_shock_Hsp33_C"/>
</dbReference>
<dbReference type="PANTHER" id="PTHR30111:SF1">
    <property type="entry name" value="33 KDA CHAPERONIN"/>
    <property type="match status" value="1"/>
</dbReference>
<keyword evidence="2" id="KW-0862">Zinc</keyword>
<evidence type="ECO:0000256" key="3">
    <source>
        <dbReference type="ARBA" id="ARBA00023157"/>
    </source>
</evidence>
<dbReference type="Gene3D" id="3.55.30.10">
    <property type="entry name" value="Hsp33 domain"/>
    <property type="match status" value="1"/>
</dbReference>
<evidence type="ECO:0000256" key="5">
    <source>
        <dbReference type="ARBA" id="ARBA00023284"/>
    </source>
</evidence>
<dbReference type="SUPFAM" id="SSF118352">
    <property type="entry name" value="HSP33 redox switch-like"/>
    <property type="match status" value="1"/>
</dbReference>
<accession>D0L056</accession>
<dbReference type="EMBL" id="CP001801">
    <property type="protein sequence ID" value="ACX96079.1"/>
    <property type="molecule type" value="Genomic_DNA"/>
</dbReference>
<dbReference type="PANTHER" id="PTHR30111">
    <property type="entry name" value="33 KDA CHAPERONIN"/>
    <property type="match status" value="1"/>
</dbReference>
<dbReference type="Pfam" id="PF01430">
    <property type="entry name" value="HSP33"/>
    <property type="match status" value="1"/>
</dbReference>
<dbReference type="STRING" id="555778.Hneap_1243"/>
<gene>
    <name evidence="6" type="ordered locus">Hneap_1243</name>
</gene>
<reference evidence="6 7" key="1">
    <citation type="submission" date="2009-10" db="EMBL/GenBank/DDBJ databases">
        <title>Complete sequence of Halothiobacillus neapolitanus c2.</title>
        <authorList>
            <consortium name="US DOE Joint Genome Institute"/>
            <person name="Lucas S."/>
            <person name="Copeland A."/>
            <person name="Lapidus A."/>
            <person name="Glavina del Rio T."/>
            <person name="Tice H."/>
            <person name="Bruce D."/>
            <person name="Goodwin L."/>
            <person name="Pitluck S."/>
            <person name="Davenport K."/>
            <person name="Brettin T."/>
            <person name="Detter J.C."/>
            <person name="Han C."/>
            <person name="Tapia R."/>
            <person name="Larimer F."/>
            <person name="Land M."/>
            <person name="Hauser L."/>
            <person name="Kyrpides N."/>
            <person name="Mikhailova N."/>
            <person name="Kerfeld C."/>
            <person name="Cannon G."/>
            <person name="Heinhort S."/>
        </authorList>
    </citation>
    <scope>NUCLEOTIDE SEQUENCE [LARGE SCALE GENOMIC DNA]</scope>
    <source>
        <strain evidence="7">ATCC 23641 / c2</strain>
    </source>
</reference>
<dbReference type="KEGG" id="hna:Hneap_1243"/>
<evidence type="ECO:0000313" key="7">
    <source>
        <dbReference type="Proteomes" id="UP000009102"/>
    </source>
</evidence>
<keyword evidence="7" id="KW-1185">Reference proteome</keyword>
<dbReference type="CDD" id="cd00498">
    <property type="entry name" value="Hsp33"/>
    <property type="match status" value="1"/>
</dbReference>
<dbReference type="PIRSF" id="PIRSF005261">
    <property type="entry name" value="Heat_shock_Hsp33"/>
    <property type="match status" value="1"/>
</dbReference>
<dbReference type="InterPro" id="IPR000397">
    <property type="entry name" value="Heat_shock_Hsp33"/>
</dbReference>
<dbReference type="GO" id="GO:0042026">
    <property type="term" value="P:protein refolding"/>
    <property type="evidence" value="ECO:0007669"/>
    <property type="project" value="TreeGrafter"/>
</dbReference>
<dbReference type="RefSeq" id="WP_012824113.1">
    <property type="nucleotide sequence ID" value="NC_013422.1"/>
</dbReference>
<dbReference type="SUPFAM" id="SSF64397">
    <property type="entry name" value="Hsp33 domain"/>
    <property type="match status" value="1"/>
</dbReference>
<keyword evidence="3" id="KW-1015">Disulfide bond</keyword>
<dbReference type="HOGENOM" id="CLU_054493_0_0_6"/>
<dbReference type="OrthoDB" id="9793753at2"/>
<evidence type="ECO:0000313" key="6">
    <source>
        <dbReference type="EMBL" id="ACX96079.1"/>
    </source>
</evidence>
<dbReference type="GO" id="GO:0005737">
    <property type="term" value="C:cytoplasm"/>
    <property type="evidence" value="ECO:0007669"/>
    <property type="project" value="InterPro"/>
</dbReference>
<dbReference type="Proteomes" id="UP000009102">
    <property type="component" value="Chromosome"/>
</dbReference>
<evidence type="ECO:0000256" key="4">
    <source>
        <dbReference type="ARBA" id="ARBA00023186"/>
    </source>
</evidence>
<dbReference type="eggNOG" id="COG1281">
    <property type="taxonomic scope" value="Bacteria"/>
</dbReference>
<dbReference type="Gene3D" id="3.90.1280.10">
    <property type="entry name" value="HSP33 redox switch-like"/>
    <property type="match status" value="1"/>
</dbReference>
<sequence>MSESLPERSILTADQLYRFGLATGKVRGVAVSLDESWRAAGEHHDYPPAVAQLLGQCVAAAMTMVATLKFDGRLILQFRGEGPVSLLVVQARSDLSYRVTAQWSESLVGDVLDQSIQTLFGAGQLALTIEPDEGVRYQSLVPIEGTQIAEALEGYFRQSEQLPTRLVLSADSERAVGLLIQQVPGEGGTPMVRASAADADFEHLSIMADTLLTPQGRAEFQSTDMPTILHRLFHQDALVLTQLSDVRFFCGCSRAGVGAMLRSLGREELNAAQRDGDEKGYVAVRCEFCGANYRFDAVDVEQLLLDDSVSPPDSTRH</sequence>
<organism evidence="6 7">
    <name type="scientific">Halothiobacillus neapolitanus (strain ATCC 23641 / DSM 15147 / CIP 104769 / NCIMB 8539 / c2)</name>
    <name type="common">Thiobacillus neapolitanus</name>
    <dbReference type="NCBI Taxonomy" id="555778"/>
    <lineage>
        <taxon>Bacteria</taxon>
        <taxon>Pseudomonadati</taxon>
        <taxon>Pseudomonadota</taxon>
        <taxon>Gammaproteobacteria</taxon>
        <taxon>Chromatiales</taxon>
        <taxon>Halothiobacillaceae</taxon>
        <taxon>Halothiobacillus</taxon>
    </lineage>
</organism>
<evidence type="ECO:0000256" key="2">
    <source>
        <dbReference type="ARBA" id="ARBA00022833"/>
    </source>
</evidence>
<evidence type="ECO:0000256" key="1">
    <source>
        <dbReference type="ARBA" id="ARBA00022490"/>
    </source>
</evidence>
<name>D0L056_HALNC</name>
<keyword evidence="1" id="KW-0963">Cytoplasm</keyword>
<keyword evidence="5" id="KW-0676">Redox-active center</keyword>
<dbReference type="InterPro" id="IPR016153">
    <property type="entry name" value="Heat_shock_Hsp33_N"/>
</dbReference>
<protein>
    <submittedName>
        <fullName evidence="6">Hsp33 protein</fullName>
    </submittedName>
</protein>
<dbReference type="GO" id="GO:0051082">
    <property type="term" value="F:unfolded protein binding"/>
    <property type="evidence" value="ECO:0007669"/>
    <property type="project" value="InterPro"/>
</dbReference>
<dbReference type="GO" id="GO:0044183">
    <property type="term" value="F:protein folding chaperone"/>
    <property type="evidence" value="ECO:0007669"/>
    <property type="project" value="TreeGrafter"/>
</dbReference>
<proteinExistence type="predicted"/>
<keyword evidence="4" id="KW-0143">Chaperone</keyword>